<dbReference type="OrthoDB" id="9796533at2"/>
<dbReference type="CDD" id="cd23763">
    <property type="entry name" value="ASKHA_ATPase_ROK"/>
    <property type="match status" value="1"/>
</dbReference>
<dbReference type="EMBL" id="FUYE01000007">
    <property type="protein sequence ID" value="SKA97043.1"/>
    <property type="molecule type" value="Genomic_DNA"/>
</dbReference>
<dbReference type="STRING" id="48467.SAMN02745166_02528"/>
<sequence>MRQKNSDLRQLLASTVLQVRSGRATSRTTLARALGISASTMGIYVDQLIATGHLHESGLDHGLMGRPKRRLSIRSNPGWFAGVEFNADRLQLVGVDFAGLVIHAETLPLPENMDAADAKNHLMEVLARLCSRQSTPLLGLGVGAPGLVNTESGIALRYSFIKGWENIPLKSFLEEKLSVPVTVESNLRAIALAEKWFGSHRELSDYVVVGPRSGFGIACVQRGRLIQGAHYAAGEIGLWPWPLSGDTQATEMHRVLSAPMTYRRLAGIAETAPVPQDLYTAMLSIKSERHPQWDDVITDFARVLGCVQLLLDPRICFLHGPLTALGESFCSAIMEASRGIAPALKDIRLSLVCSQLGDDAGALGAASLAMEHWLPKYV</sequence>
<keyword evidence="2" id="KW-0808">Transferase</keyword>
<dbReference type="PANTHER" id="PTHR18964:SF149">
    <property type="entry name" value="BIFUNCTIONAL UDP-N-ACETYLGLUCOSAMINE 2-EPIMERASE_N-ACETYLMANNOSAMINE KINASE"/>
    <property type="match status" value="1"/>
</dbReference>
<organism evidence="2 3">
    <name type="scientific">Prosthecobacter debontii</name>
    <dbReference type="NCBI Taxonomy" id="48467"/>
    <lineage>
        <taxon>Bacteria</taxon>
        <taxon>Pseudomonadati</taxon>
        <taxon>Verrucomicrobiota</taxon>
        <taxon>Verrucomicrobiia</taxon>
        <taxon>Verrucomicrobiales</taxon>
        <taxon>Verrucomicrobiaceae</taxon>
        <taxon>Prosthecobacter</taxon>
    </lineage>
</organism>
<evidence type="ECO:0000313" key="3">
    <source>
        <dbReference type="Proteomes" id="UP000190774"/>
    </source>
</evidence>
<dbReference type="InterPro" id="IPR036390">
    <property type="entry name" value="WH_DNA-bd_sf"/>
</dbReference>
<dbReference type="InterPro" id="IPR000600">
    <property type="entry name" value="ROK"/>
</dbReference>
<dbReference type="Pfam" id="PF00480">
    <property type="entry name" value="ROK"/>
    <property type="match status" value="1"/>
</dbReference>
<protein>
    <submittedName>
        <fullName evidence="2">Sugar kinase of the NBD/HSP70 family, may contain an N-terminal HTH domain</fullName>
    </submittedName>
</protein>
<name>A0A1T4Y5W7_9BACT</name>
<gene>
    <name evidence="2" type="ORF">SAMN02745166_02528</name>
</gene>
<keyword evidence="3" id="KW-1185">Reference proteome</keyword>
<dbReference type="Gene3D" id="3.30.420.40">
    <property type="match status" value="2"/>
</dbReference>
<dbReference type="SUPFAM" id="SSF53067">
    <property type="entry name" value="Actin-like ATPase domain"/>
    <property type="match status" value="1"/>
</dbReference>
<dbReference type="InterPro" id="IPR036388">
    <property type="entry name" value="WH-like_DNA-bd_sf"/>
</dbReference>
<reference evidence="3" key="1">
    <citation type="submission" date="2017-02" db="EMBL/GenBank/DDBJ databases">
        <authorList>
            <person name="Varghese N."/>
            <person name="Submissions S."/>
        </authorList>
    </citation>
    <scope>NUCLEOTIDE SEQUENCE [LARGE SCALE GENOMIC DNA]</scope>
    <source>
        <strain evidence="3">ATCC 700200</strain>
    </source>
</reference>
<accession>A0A1T4Y5W7</accession>
<proteinExistence type="inferred from homology"/>
<dbReference type="SUPFAM" id="SSF46785">
    <property type="entry name" value="Winged helix' DNA-binding domain"/>
    <property type="match status" value="1"/>
</dbReference>
<dbReference type="InterPro" id="IPR043129">
    <property type="entry name" value="ATPase_NBD"/>
</dbReference>
<dbReference type="RefSeq" id="WP_078813723.1">
    <property type="nucleotide sequence ID" value="NZ_FUYE01000007.1"/>
</dbReference>
<keyword evidence="2" id="KW-0418">Kinase</keyword>
<dbReference type="Proteomes" id="UP000190774">
    <property type="component" value="Unassembled WGS sequence"/>
</dbReference>
<dbReference type="Gene3D" id="1.10.10.10">
    <property type="entry name" value="Winged helix-like DNA-binding domain superfamily/Winged helix DNA-binding domain"/>
    <property type="match status" value="1"/>
</dbReference>
<evidence type="ECO:0000256" key="1">
    <source>
        <dbReference type="ARBA" id="ARBA00006479"/>
    </source>
</evidence>
<evidence type="ECO:0000313" key="2">
    <source>
        <dbReference type="EMBL" id="SKA97043.1"/>
    </source>
</evidence>
<dbReference type="PANTHER" id="PTHR18964">
    <property type="entry name" value="ROK (REPRESSOR, ORF, KINASE) FAMILY"/>
    <property type="match status" value="1"/>
</dbReference>
<dbReference type="AlphaFoldDB" id="A0A1T4Y5W7"/>
<dbReference type="GO" id="GO:0016301">
    <property type="term" value="F:kinase activity"/>
    <property type="evidence" value="ECO:0007669"/>
    <property type="project" value="UniProtKB-KW"/>
</dbReference>
<comment type="similarity">
    <text evidence="1">Belongs to the ROK (NagC/XylR) family.</text>
</comment>